<dbReference type="PROSITE" id="PS51755">
    <property type="entry name" value="OMPR_PHOB"/>
    <property type="match status" value="1"/>
</dbReference>
<feature type="DNA-binding region" description="OmpR/PhoB-type" evidence="7">
    <location>
        <begin position="33"/>
        <end position="138"/>
    </location>
</feature>
<dbReference type="SUPFAM" id="SSF48452">
    <property type="entry name" value="TPR-like"/>
    <property type="match status" value="1"/>
</dbReference>
<dbReference type="PANTHER" id="PTHR35807:SF1">
    <property type="entry name" value="TRANSCRIPTIONAL REGULATOR REDD"/>
    <property type="match status" value="1"/>
</dbReference>
<evidence type="ECO:0000256" key="3">
    <source>
        <dbReference type="ARBA" id="ARBA00023015"/>
    </source>
</evidence>
<evidence type="ECO:0000256" key="2">
    <source>
        <dbReference type="ARBA" id="ARBA00022553"/>
    </source>
</evidence>
<dbReference type="Gene3D" id="1.10.10.10">
    <property type="entry name" value="Winged helix-like DNA-binding domain superfamily/Winged helix DNA-binding domain"/>
    <property type="match status" value="1"/>
</dbReference>
<reference evidence="11" key="1">
    <citation type="journal article" date="2014" name="Int. J. Syst. Evol. Microbiol.">
        <title>Complete genome sequence of Corynebacterium casei LMG S-19264T (=DSM 44701T), isolated from a smear-ripened cheese.</title>
        <authorList>
            <consortium name="US DOE Joint Genome Institute (JGI-PGF)"/>
            <person name="Walter F."/>
            <person name="Albersmeier A."/>
            <person name="Kalinowski J."/>
            <person name="Ruckert C."/>
        </authorList>
    </citation>
    <scope>NUCLEOTIDE SEQUENCE</scope>
    <source>
        <strain evidence="11">CGMCC 4.7138</strain>
    </source>
</reference>
<dbReference type="Gene3D" id="3.40.50.2300">
    <property type="match status" value="1"/>
</dbReference>
<keyword evidence="5" id="KW-0804">Transcription</keyword>
<dbReference type="Pfam" id="PF00486">
    <property type="entry name" value="Trans_reg_C"/>
    <property type="match status" value="1"/>
</dbReference>
<dbReference type="PROSITE" id="PS50110">
    <property type="entry name" value="RESPONSE_REGULATORY"/>
    <property type="match status" value="1"/>
</dbReference>
<dbReference type="CDD" id="cd15831">
    <property type="entry name" value="BTAD"/>
    <property type="match status" value="1"/>
</dbReference>
<keyword evidence="12" id="KW-1185">Reference proteome</keyword>
<dbReference type="InterPro" id="IPR036388">
    <property type="entry name" value="WH-like_DNA-bd_sf"/>
</dbReference>
<evidence type="ECO:0000313" key="12">
    <source>
        <dbReference type="Proteomes" id="UP000653480"/>
    </source>
</evidence>
<dbReference type="InterPro" id="IPR001789">
    <property type="entry name" value="Sig_transdc_resp-reg_receiver"/>
</dbReference>
<dbReference type="SUPFAM" id="SSF46894">
    <property type="entry name" value="C-terminal effector domain of the bipartite response regulators"/>
    <property type="match status" value="2"/>
</dbReference>
<dbReference type="Gene3D" id="1.25.40.10">
    <property type="entry name" value="Tetratricopeptide repeat domain"/>
    <property type="match status" value="1"/>
</dbReference>
<feature type="region of interest" description="Disordered" evidence="8">
    <location>
        <begin position="1"/>
        <end position="25"/>
    </location>
</feature>
<dbReference type="InterPro" id="IPR058245">
    <property type="entry name" value="NreC/VraR/RcsB-like_REC"/>
</dbReference>
<dbReference type="InterPro" id="IPR001867">
    <property type="entry name" value="OmpR/PhoB-type_DNA-bd"/>
</dbReference>
<dbReference type="InterPro" id="IPR051677">
    <property type="entry name" value="AfsR-DnrI-RedD_regulator"/>
</dbReference>
<dbReference type="EMBL" id="BMMN01000004">
    <property type="protein sequence ID" value="GGO11133.1"/>
    <property type="molecule type" value="Genomic_DNA"/>
</dbReference>
<keyword evidence="2 6" id="KW-0597">Phosphoprotein</keyword>
<evidence type="ECO:0000256" key="4">
    <source>
        <dbReference type="ARBA" id="ARBA00023125"/>
    </source>
</evidence>
<dbReference type="AlphaFoldDB" id="A0A8H9LDH3"/>
<protein>
    <recommendedName>
        <fullName evidence="13">Response regulator</fullName>
    </recommendedName>
</protein>
<dbReference type="SMART" id="SM01043">
    <property type="entry name" value="BTAD"/>
    <property type="match status" value="1"/>
</dbReference>
<organism evidence="11 12">
    <name type="scientific">Microbispora bryophytorum</name>
    <dbReference type="NCBI Taxonomy" id="1460882"/>
    <lineage>
        <taxon>Bacteria</taxon>
        <taxon>Bacillati</taxon>
        <taxon>Actinomycetota</taxon>
        <taxon>Actinomycetes</taxon>
        <taxon>Streptosporangiales</taxon>
        <taxon>Streptosporangiaceae</taxon>
        <taxon>Microbispora</taxon>
    </lineage>
</organism>
<proteinExistence type="inferred from homology"/>
<reference evidence="11" key="2">
    <citation type="submission" date="2020-09" db="EMBL/GenBank/DDBJ databases">
        <authorList>
            <person name="Sun Q."/>
            <person name="Zhou Y."/>
        </authorList>
    </citation>
    <scope>NUCLEOTIDE SEQUENCE</scope>
    <source>
        <strain evidence="11">CGMCC 4.7138</strain>
    </source>
</reference>
<evidence type="ECO:0000256" key="5">
    <source>
        <dbReference type="ARBA" id="ARBA00023163"/>
    </source>
</evidence>
<evidence type="ECO:0000256" key="6">
    <source>
        <dbReference type="PROSITE-ProRule" id="PRU00169"/>
    </source>
</evidence>
<dbReference type="SMART" id="SM00448">
    <property type="entry name" value="REC"/>
    <property type="match status" value="1"/>
</dbReference>
<dbReference type="CDD" id="cd17535">
    <property type="entry name" value="REC_NarL-like"/>
    <property type="match status" value="1"/>
</dbReference>
<evidence type="ECO:0000256" key="1">
    <source>
        <dbReference type="ARBA" id="ARBA00005820"/>
    </source>
</evidence>
<gene>
    <name evidence="11" type="ORF">GCM10011574_28320</name>
</gene>
<evidence type="ECO:0000256" key="8">
    <source>
        <dbReference type="SAM" id="MobiDB-lite"/>
    </source>
</evidence>
<name>A0A8H9LDH3_9ACTN</name>
<feature type="modified residue" description="4-aspartylphosphate" evidence="6">
    <location>
        <position position="364"/>
    </location>
</feature>
<sequence length="532" mass="56442">MGDPALLAGNHGGSRPPRLVTQPRGARHVREGHCLYAYRAMVTFRALGPFGAISNGETLDLGGQRQQAVLARLLVAGGRAVPVSVLIDELWPGEPPAQALSTIQGYVSRLRRALEPNRAPREEAGVLVSAPPGYALRAAVQDVDSWHFEHLVKSDHEGPAVTLERMETALALWRGPALAGFQELAWAQTEATRLDGLRLLAVERRADAALRLGRTGPVIPDLEAHASAHPLREEAWRLLALALYRAGRQGDALGALRRARETLRDELGLDLGPALQRLEQDILVQSEHLDVPDPAAPDRAAGGPSGPGGAVLRVLIADDQALVRTGLKVILDSEPGLELVGEAENGEQAIALVQSARPDVVLMDIQMPRLDGLAAARRILAGEAPPRVIMMTTFGTDANLYAALRAGVSGFVLKTSAPEQLIAAVRAAVAGDALLDPAVTTHLIAAFAGRRDPAAPEGLSDSDIDLIKLVARGLTNRQIAMTLAVPEQEVADEVTALLRGLGLVDRAQLVVLAYERGLVSPGSPDTRPLSSL</sequence>
<comment type="similarity">
    <text evidence="1">Belongs to the AfsR/DnrI/RedD regulatory family.</text>
</comment>
<dbReference type="Pfam" id="PF03704">
    <property type="entry name" value="BTAD"/>
    <property type="match status" value="1"/>
</dbReference>
<dbReference type="GO" id="GO:0006355">
    <property type="term" value="P:regulation of DNA-templated transcription"/>
    <property type="evidence" value="ECO:0007669"/>
    <property type="project" value="InterPro"/>
</dbReference>
<feature type="domain" description="Response regulatory" evidence="9">
    <location>
        <begin position="313"/>
        <end position="429"/>
    </location>
</feature>
<dbReference type="Pfam" id="PF00072">
    <property type="entry name" value="Response_reg"/>
    <property type="match status" value="1"/>
</dbReference>
<comment type="caution">
    <text evidence="11">The sequence shown here is derived from an EMBL/GenBank/DDBJ whole genome shotgun (WGS) entry which is preliminary data.</text>
</comment>
<evidence type="ECO:0000259" key="10">
    <source>
        <dbReference type="PROSITE" id="PS51755"/>
    </source>
</evidence>
<accession>A0A8H9LDH3</accession>
<evidence type="ECO:0000259" key="9">
    <source>
        <dbReference type="PROSITE" id="PS50110"/>
    </source>
</evidence>
<dbReference type="InterPro" id="IPR005158">
    <property type="entry name" value="BTAD"/>
</dbReference>
<dbReference type="GO" id="GO:0000160">
    <property type="term" value="P:phosphorelay signal transduction system"/>
    <property type="evidence" value="ECO:0007669"/>
    <property type="project" value="InterPro"/>
</dbReference>
<dbReference type="InterPro" id="IPR000792">
    <property type="entry name" value="Tscrpt_reg_LuxR_C"/>
</dbReference>
<feature type="domain" description="OmpR/PhoB-type" evidence="10">
    <location>
        <begin position="33"/>
        <end position="138"/>
    </location>
</feature>
<dbReference type="SUPFAM" id="SSF52172">
    <property type="entry name" value="CheY-like"/>
    <property type="match status" value="1"/>
</dbReference>
<dbReference type="SMART" id="SM00421">
    <property type="entry name" value="HTH_LUXR"/>
    <property type="match status" value="1"/>
</dbReference>
<evidence type="ECO:0000256" key="7">
    <source>
        <dbReference type="PROSITE-ProRule" id="PRU01091"/>
    </source>
</evidence>
<dbReference type="InterPro" id="IPR016032">
    <property type="entry name" value="Sig_transdc_resp-reg_C-effctor"/>
</dbReference>
<keyword evidence="3" id="KW-0805">Transcription regulation</keyword>
<dbReference type="Proteomes" id="UP000653480">
    <property type="component" value="Unassembled WGS sequence"/>
</dbReference>
<evidence type="ECO:0008006" key="13">
    <source>
        <dbReference type="Google" id="ProtNLM"/>
    </source>
</evidence>
<dbReference type="GO" id="GO:0003677">
    <property type="term" value="F:DNA binding"/>
    <property type="evidence" value="ECO:0007669"/>
    <property type="project" value="UniProtKB-UniRule"/>
</dbReference>
<dbReference type="SMART" id="SM00862">
    <property type="entry name" value="Trans_reg_C"/>
    <property type="match status" value="1"/>
</dbReference>
<keyword evidence="4 7" id="KW-0238">DNA-binding</keyword>
<dbReference type="InterPro" id="IPR011006">
    <property type="entry name" value="CheY-like_superfamily"/>
</dbReference>
<dbReference type="InterPro" id="IPR011990">
    <property type="entry name" value="TPR-like_helical_dom_sf"/>
</dbReference>
<evidence type="ECO:0000313" key="11">
    <source>
        <dbReference type="EMBL" id="GGO11133.1"/>
    </source>
</evidence>
<dbReference type="PANTHER" id="PTHR35807">
    <property type="entry name" value="TRANSCRIPTIONAL REGULATOR REDD-RELATED"/>
    <property type="match status" value="1"/>
</dbReference>